<proteinExistence type="predicted"/>
<protein>
    <submittedName>
        <fullName evidence="2">Uncharacterized protein</fullName>
    </submittedName>
</protein>
<keyword evidence="1" id="KW-0812">Transmembrane</keyword>
<feature type="transmembrane region" description="Helical" evidence="1">
    <location>
        <begin position="12"/>
        <end position="36"/>
    </location>
</feature>
<keyword evidence="1" id="KW-0472">Membrane</keyword>
<keyword evidence="1" id="KW-1133">Transmembrane helix</keyword>
<comment type="caution">
    <text evidence="2">The sequence shown here is derived from an EMBL/GenBank/DDBJ whole genome shotgun (WGS) entry which is preliminary data.</text>
</comment>
<dbReference type="Proteomes" id="UP000288058">
    <property type="component" value="Unassembled WGS sequence"/>
</dbReference>
<organism evidence="2 3">
    <name type="scientific">Idiomarina ramblicola</name>
    <dbReference type="NCBI Taxonomy" id="263724"/>
    <lineage>
        <taxon>Bacteria</taxon>
        <taxon>Pseudomonadati</taxon>
        <taxon>Pseudomonadota</taxon>
        <taxon>Gammaproteobacteria</taxon>
        <taxon>Alteromonadales</taxon>
        <taxon>Idiomarinaceae</taxon>
        <taxon>Idiomarina</taxon>
    </lineage>
</organism>
<gene>
    <name evidence="2" type="ORF">CWI78_06715</name>
</gene>
<evidence type="ECO:0000256" key="1">
    <source>
        <dbReference type="SAM" id="Phobius"/>
    </source>
</evidence>
<sequence>MDRLCIACGLDWSAIAAWVQAIGSIIAIGVAIAVPARQHKKDQERTKEEKKRRAQALSLSLLPVLYKLRASVQHFITEQTAKEPEALVGKDEHDGNFFSHAPELRSYLAIAPDLDEFQELFSKLIASMLQSEEMLNFTTRMQRGGYHSSWINNLEFFIEHANNLNTKNNELIRSIENAHGL</sequence>
<dbReference type="EMBL" id="PIQC01000004">
    <property type="protein sequence ID" value="RUO69611.1"/>
    <property type="molecule type" value="Genomic_DNA"/>
</dbReference>
<accession>A0A432Z0C2</accession>
<evidence type="ECO:0000313" key="2">
    <source>
        <dbReference type="EMBL" id="RUO69611.1"/>
    </source>
</evidence>
<reference evidence="3" key="1">
    <citation type="journal article" date="2018" name="Front. Microbiol.">
        <title>Genome-Based Analysis Reveals the Taxonomy and Diversity of the Family Idiomarinaceae.</title>
        <authorList>
            <person name="Liu Y."/>
            <person name="Lai Q."/>
            <person name="Shao Z."/>
        </authorList>
    </citation>
    <scope>NUCLEOTIDE SEQUENCE [LARGE SCALE GENOMIC DNA]</scope>
    <source>
        <strain evidence="3">R22</strain>
    </source>
</reference>
<keyword evidence="3" id="KW-1185">Reference proteome</keyword>
<dbReference type="RefSeq" id="WP_126781494.1">
    <property type="nucleotide sequence ID" value="NZ_PIQC01000004.1"/>
</dbReference>
<dbReference type="AlphaFoldDB" id="A0A432Z0C2"/>
<name>A0A432Z0C2_9GAMM</name>
<evidence type="ECO:0000313" key="3">
    <source>
        <dbReference type="Proteomes" id="UP000288058"/>
    </source>
</evidence>